<dbReference type="GO" id="GO:0005634">
    <property type="term" value="C:nucleus"/>
    <property type="evidence" value="ECO:0007669"/>
    <property type="project" value="UniProtKB-SubCell"/>
</dbReference>
<evidence type="ECO:0000256" key="10">
    <source>
        <dbReference type="ARBA" id="ARBA00022737"/>
    </source>
</evidence>
<dbReference type="InterPro" id="IPR013320">
    <property type="entry name" value="ConA-like_dom_sf"/>
</dbReference>
<feature type="transmembrane region" description="Helical" evidence="19">
    <location>
        <begin position="788"/>
        <end position="804"/>
    </location>
</feature>
<evidence type="ECO:0000259" key="21">
    <source>
        <dbReference type="PROSITE" id="PS51214"/>
    </source>
</evidence>
<reference evidence="23" key="1">
    <citation type="submission" date="2023-03" db="EMBL/GenBank/DDBJ databases">
        <title>Electrophorus voltai genome.</title>
        <authorList>
            <person name="Bian C."/>
        </authorList>
    </citation>
    <scope>NUCLEOTIDE SEQUENCE</scope>
    <source>
        <strain evidence="23">CB-2022</strain>
        <tissue evidence="23">Muscle</tissue>
    </source>
</reference>
<evidence type="ECO:0000259" key="20">
    <source>
        <dbReference type="PROSITE" id="PS50188"/>
    </source>
</evidence>
<feature type="domain" description="EXPERA" evidence="22">
    <location>
        <begin position="786"/>
        <end position="931"/>
    </location>
</feature>
<dbReference type="Pfam" id="PF00622">
    <property type="entry name" value="SPRY"/>
    <property type="match status" value="1"/>
</dbReference>
<keyword evidence="15" id="KW-0539">Nucleus</keyword>
<dbReference type="GO" id="GO:0061608">
    <property type="term" value="F:nuclear import signal receptor activity"/>
    <property type="evidence" value="ECO:0007669"/>
    <property type="project" value="InterPro"/>
</dbReference>
<dbReference type="EMBL" id="JAROKS010000006">
    <property type="protein sequence ID" value="KAK1802832.1"/>
    <property type="molecule type" value="Genomic_DNA"/>
</dbReference>
<dbReference type="Gene3D" id="2.60.120.920">
    <property type="match status" value="1"/>
</dbReference>
<feature type="domain" description="B30.2/SPRY" evidence="20">
    <location>
        <begin position="1"/>
        <end position="187"/>
    </location>
</feature>
<dbReference type="GO" id="GO:0005737">
    <property type="term" value="C:cytoplasm"/>
    <property type="evidence" value="ECO:0007669"/>
    <property type="project" value="UniProtKB-SubCell"/>
</dbReference>
<keyword evidence="9 18" id="KW-0812">Transmembrane</keyword>
<feature type="transmembrane region" description="Helical" evidence="19">
    <location>
        <begin position="875"/>
        <end position="893"/>
    </location>
</feature>
<dbReference type="SUPFAM" id="SSF48371">
    <property type="entry name" value="ARM repeat"/>
    <property type="match status" value="1"/>
</dbReference>
<dbReference type="Proteomes" id="UP001239994">
    <property type="component" value="Unassembled WGS sequence"/>
</dbReference>
<evidence type="ECO:0000256" key="17">
    <source>
        <dbReference type="PROSITE-ProRule" id="PRU00561"/>
    </source>
</evidence>
<keyword evidence="11" id="KW-0653">Protein transport</keyword>
<evidence type="ECO:0000256" key="18">
    <source>
        <dbReference type="PROSITE-ProRule" id="PRU01087"/>
    </source>
</evidence>
<evidence type="ECO:0000256" key="16">
    <source>
        <dbReference type="PROSITE-ProRule" id="PRU00259"/>
    </source>
</evidence>
<feature type="domain" description="IBB" evidence="21">
    <location>
        <begin position="172"/>
        <end position="235"/>
    </location>
</feature>
<evidence type="ECO:0000313" key="23">
    <source>
        <dbReference type="EMBL" id="KAK1802832.1"/>
    </source>
</evidence>
<dbReference type="InterPro" id="IPR043136">
    <property type="entry name" value="B30.2/SPRY_sf"/>
</dbReference>
<comment type="similarity">
    <text evidence="4">Belongs to the importin alpha family.</text>
</comment>
<evidence type="ECO:0000256" key="2">
    <source>
        <dbReference type="ARBA" id="ARBA00004141"/>
    </source>
</evidence>
<dbReference type="AlphaFoldDB" id="A0AAD9E5E5"/>
<dbReference type="Gene3D" id="1.20.5.690">
    <property type="entry name" value="Importin-alpha, importin-beta-binding domain"/>
    <property type="match status" value="1"/>
</dbReference>
<evidence type="ECO:0000256" key="8">
    <source>
        <dbReference type="ARBA" id="ARBA00022553"/>
    </source>
</evidence>
<accession>A0AAD9E5E5</accession>
<dbReference type="Pfam" id="PF01749">
    <property type="entry name" value="IBB"/>
    <property type="match status" value="1"/>
</dbReference>
<comment type="subcellular location">
    <subcellularLocation>
        <location evidence="3">Cytoplasm</location>
    </subcellularLocation>
    <subcellularLocation>
        <location evidence="2">Membrane</location>
        <topology evidence="2">Multi-pass membrane protein</topology>
    </subcellularLocation>
    <subcellularLocation>
        <location evidence="1">Nucleus</location>
    </subcellularLocation>
</comment>
<dbReference type="SUPFAM" id="SSF49899">
    <property type="entry name" value="Concanavalin A-like lectins/glucanases"/>
    <property type="match status" value="1"/>
</dbReference>
<evidence type="ECO:0000256" key="14">
    <source>
        <dbReference type="ARBA" id="ARBA00023136"/>
    </source>
</evidence>
<dbReference type="PANTHER" id="PTHR23316">
    <property type="entry name" value="IMPORTIN ALPHA"/>
    <property type="match status" value="1"/>
</dbReference>
<evidence type="ECO:0000256" key="12">
    <source>
        <dbReference type="ARBA" id="ARBA00022989"/>
    </source>
</evidence>
<dbReference type="Pfam" id="PF00514">
    <property type="entry name" value="Arm"/>
    <property type="match status" value="8"/>
</dbReference>
<evidence type="ECO:0000256" key="7">
    <source>
        <dbReference type="ARBA" id="ARBA00022490"/>
    </source>
</evidence>
<feature type="transmembrane region" description="Helical" evidence="19">
    <location>
        <begin position="913"/>
        <end position="932"/>
    </location>
</feature>
<dbReference type="PROSITE" id="PS51214">
    <property type="entry name" value="IBB"/>
    <property type="match status" value="1"/>
</dbReference>
<evidence type="ECO:0000313" key="24">
    <source>
        <dbReference type="Proteomes" id="UP001239994"/>
    </source>
</evidence>
<name>A0AAD9E5E5_9TELE</name>
<dbReference type="InterPro" id="IPR003877">
    <property type="entry name" value="SPRY_dom"/>
</dbReference>
<feature type="repeat" description="ARM" evidence="16">
    <location>
        <begin position="334"/>
        <end position="361"/>
    </location>
</feature>
<keyword evidence="8" id="KW-0597">Phosphoprotein</keyword>
<dbReference type="PROSITE" id="PS50188">
    <property type="entry name" value="B302_SPRY"/>
    <property type="match status" value="1"/>
</dbReference>
<dbReference type="SMART" id="SM00449">
    <property type="entry name" value="SPRY"/>
    <property type="match status" value="1"/>
</dbReference>
<dbReference type="InterPro" id="IPR016024">
    <property type="entry name" value="ARM-type_fold"/>
</dbReference>
<dbReference type="InterPro" id="IPR033118">
    <property type="entry name" value="EXPERA"/>
</dbReference>
<dbReference type="InterPro" id="IPR000225">
    <property type="entry name" value="Armadillo"/>
</dbReference>
<dbReference type="SMART" id="SM00185">
    <property type="entry name" value="ARM"/>
    <property type="match status" value="8"/>
</dbReference>
<evidence type="ECO:0000256" key="9">
    <source>
        <dbReference type="ARBA" id="ARBA00022692"/>
    </source>
</evidence>
<dbReference type="Gene3D" id="1.25.10.10">
    <property type="entry name" value="Leucine-rich Repeat Variant"/>
    <property type="match status" value="1"/>
</dbReference>
<keyword evidence="6 17" id="KW-0813">Transport</keyword>
<evidence type="ECO:0000256" key="19">
    <source>
        <dbReference type="SAM" id="Phobius"/>
    </source>
</evidence>
<keyword evidence="7" id="KW-0963">Cytoplasm</keyword>
<evidence type="ECO:0000256" key="6">
    <source>
        <dbReference type="ARBA" id="ARBA00022448"/>
    </source>
</evidence>
<feature type="repeat" description="ARM" evidence="16">
    <location>
        <begin position="291"/>
        <end position="335"/>
    </location>
</feature>
<dbReference type="InterPro" id="IPR032413">
    <property type="entry name" value="Arm_3"/>
</dbReference>
<dbReference type="InterPro" id="IPR001870">
    <property type="entry name" value="B30.2/SPRY"/>
</dbReference>
<evidence type="ECO:0000256" key="5">
    <source>
        <dbReference type="ARBA" id="ARBA00021772"/>
    </source>
</evidence>
<dbReference type="Pfam" id="PF05241">
    <property type="entry name" value="EBP"/>
    <property type="match status" value="1"/>
</dbReference>
<evidence type="ECO:0000256" key="4">
    <source>
        <dbReference type="ARBA" id="ARBA00010394"/>
    </source>
</evidence>
<proteinExistence type="inferred from homology"/>
<evidence type="ECO:0000256" key="15">
    <source>
        <dbReference type="ARBA" id="ARBA00023242"/>
    </source>
</evidence>
<keyword evidence="13" id="KW-0007">Acetylation</keyword>
<feature type="repeat" description="ARM" evidence="16">
    <location>
        <begin position="461"/>
        <end position="499"/>
    </location>
</feature>
<dbReference type="GO" id="GO:0016020">
    <property type="term" value="C:membrane"/>
    <property type="evidence" value="ECO:0007669"/>
    <property type="project" value="UniProtKB-SubCell"/>
</dbReference>
<sequence>MAGLFSFCFDCIGRSSSSHVTLKEMPTVQLDTHHMGTDVVVVKRGRRICGTGGCIANAPLHQNKSYFEFKIQSTGVWGIGVATQKANLNQVPMGRDANSLVLRQDGSVYCNDEEKNRLPANSLPQEGDIVGVTYDHVELNLYLNGKNMNCPASGIRGTVFPVVYGAPYVGLQRENTAMAENAGLENHRIKSFKNKGRDVETMRRHRNEVTVELRKNKRDEHLLKKRNVPQDESLEDSDVDADFKGQNVTLDAILQNATSDNAVVQLSAVQAARKLLSSDRNPPIDDLIKSGILPILVKCLERDDNPSLQFEAAWALTNIASGTSAQTQAVVKSNAVPLFLRLLHSPHQNVCEQAVWALGNIIGDGPQCRDYVISLGVVKPLLSFINPSIPITFLRNVTWVIVNLCRNKDPPPPMETVQEILPALCVLIYHTDINILVDTVWALSYLTDGGNEQIQMVIDSGVVPFLVPLLSHQEVKVQTAALRAVGNIVTGTDEQTQVVLNCDVLSHFPNLLSHPKEKINKEAVWFLSNITAGNQQQVQAVIDAGLIPMIIHQLAKGDFGTQKEAAWAISNLTISGRKDQVEYLVQQNVIPPFCSLLSVKDSQVVQVVLDGLKNILIMAGEEASTIAEIIEECGGLEKIENLQQHENEDIYKLAFEIIDQYFSGDDIDEDPSLIPEATQGGTFNFDPASNLQTKEFKWRENIASQWTQARHIVNCGNERRSSGLVRRWKNILRLARAYFSNMAEADEAPEPALFNKVTAVSLVACAAQLAVGYVLAQVWGGKRCATDRLVLVWLFYDGLVHITLEGPFVYMSLVGTVATSDNIFAELWKEYGKADQRWLHSDPTIVSVELLTVVLDGFLALLLIYAIVNDKYYRHFVQIALCVCELYGGWMTFSPDWLIGSPSLNTSSWLYLWVYLVFFNSVWVLVPGLLLWQSWRDLRKSHHYLKKHG</sequence>
<dbReference type="FunFam" id="1.20.5.690:FF:000004">
    <property type="entry name" value="Importin subunit alpha"/>
    <property type="match status" value="1"/>
</dbReference>
<protein>
    <recommendedName>
        <fullName evidence="5">SPRY domain-containing protein 7</fullName>
    </recommendedName>
</protein>
<dbReference type="CDD" id="cd12880">
    <property type="entry name" value="SPRYD7"/>
    <property type="match status" value="1"/>
</dbReference>
<dbReference type="InterPro" id="IPR035766">
    <property type="entry name" value="SPRYD7"/>
</dbReference>
<evidence type="ECO:0000256" key="13">
    <source>
        <dbReference type="ARBA" id="ARBA00022990"/>
    </source>
</evidence>
<dbReference type="InterPro" id="IPR002652">
    <property type="entry name" value="Importin-a_IBB"/>
</dbReference>
<keyword evidence="14 18" id="KW-0472">Membrane</keyword>
<dbReference type="FunFam" id="1.25.10.10:FF:000009">
    <property type="entry name" value="Importin subunit alpha"/>
    <property type="match status" value="1"/>
</dbReference>
<gene>
    <name evidence="23" type="ORF">P4O66_021371</name>
</gene>
<dbReference type="PROSITE" id="PS51751">
    <property type="entry name" value="EXPERA"/>
    <property type="match status" value="1"/>
</dbReference>
<dbReference type="PROSITE" id="PS50176">
    <property type="entry name" value="ARM_REPEAT"/>
    <property type="match status" value="3"/>
</dbReference>
<evidence type="ECO:0000256" key="11">
    <source>
        <dbReference type="ARBA" id="ARBA00022927"/>
    </source>
</evidence>
<dbReference type="InterPro" id="IPR036975">
    <property type="entry name" value="Importin-a_IBB_sf"/>
</dbReference>
<dbReference type="GO" id="GO:0006606">
    <property type="term" value="P:protein import into nucleus"/>
    <property type="evidence" value="ECO:0007669"/>
    <property type="project" value="InterPro"/>
</dbReference>
<feature type="transmembrane region" description="Helical" evidence="19">
    <location>
        <begin position="757"/>
        <end position="776"/>
    </location>
</feature>
<comment type="caution">
    <text evidence="23">The sequence shown here is derived from an EMBL/GenBank/DDBJ whole genome shotgun (WGS) entry which is preliminary data.</text>
</comment>
<keyword evidence="24" id="KW-1185">Reference proteome</keyword>
<organism evidence="23 24">
    <name type="scientific">Electrophorus voltai</name>
    <dbReference type="NCBI Taxonomy" id="2609070"/>
    <lineage>
        <taxon>Eukaryota</taxon>
        <taxon>Metazoa</taxon>
        <taxon>Chordata</taxon>
        <taxon>Craniata</taxon>
        <taxon>Vertebrata</taxon>
        <taxon>Euteleostomi</taxon>
        <taxon>Actinopterygii</taxon>
        <taxon>Neopterygii</taxon>
        <taxon>Teleostei</taxon>
        <taxon>Ostariophysi</taxon>
        <taxon>Gymnotiformes</taxon>
        <taxon>Gymnotoidei</taxon>
        <taxon>Gymnotidae</taxon>
        <taxon>Electrophorus</taxon>
    </lineage>
</organism>
<evidence type="ECO:0000256" key="3">
    <source>
        <dbReference type="ARBA" id="ARBA00004496"/>
    </source>
</evidence>
<dbReference type="Pfam" id="PF16186">
    <property type="entry name" value="Arm_3"/>
    <property type="match status" value="1"/>
</dbReference>
<feature type="transmembrane region" description="Helical" evidence="19">
    <location>
        <begin position="845"/>
        <end position="868"/>
    </location>
</feature>
<keyword evidence="10" id="KW-0677">Repeat</keyword>
<evidence type="ECO:0000259" key="22">
    <source>
        <dbReference type="PROSITE" id="PS51751"/>
    </source>
</evidence>
<evidence type="ECO:0000256" key="1">
    <source>
        <dbReference type="ARBA" id="ARBA00004123"/>
    </source>
</evidence>
<dbReference type="InterPro" id="IPR011989">
    <property type="entry name" value="ARM-like"/>
</dbReference>
<keyword evidence="12 18" id="KW-1133">Transmembrane helix</keyword>